<accession>A0A2M4B3H9</accession>
<evidence type="ECO:0000256" key="1">
    <source>
        <dbReference type="SAM" id="MobiDB-lite"/>
    </source>
</evidence>
<organism evidence="2">
    <name type="scientific">Anopheles triannulatus</name>
    <dbReference type="NCBI Taxonomy" id="58253"/>
    <lineage>
        <taxon>Eukaryota</taxon>
        <taxon>Metazoa</taxon>
        <taxon>Ecdysozoa</taxon>
        <taxon>Arthropoda</taxon>
        <taxon>Hexapoda</taxon>
        <taxon>Insecta</taxon>
        <taxon>Pterygota</taxon>
        <taxon>Neoptera</taxon>
        <taxon>Endopterygota</taxon>
        <taxon>Diptera</taxon>
        <taxon>Nematocera</taxon>
        <taxon>Culicoidea</taxon>
        <taxon>Culicidae</taxon>
        <taxon>Anophelinae</taxon>
        <taxon>Anopheles</taxon>
    </lineage>
</organism>
<protein>
    <submittedName>
        <fullName evidence="2">Putative secreted protein</fullName>
    </submittedName>
</protein>
<proteinExistence type="predicted"/>
<dbReference type="AlphaFoldDB" id="A0A2M4B3H9"/>
<feature type="compositionally biased region" description="Basic and acidic residues" evidence="1">
    <location>
        <begin position="59"/>
        <end position="74"/>
    </location>
</feature>
<name>A0A2M4B3H9_9DIPT</name>
<dbReference type="EMBL" id="GGFK01014294">
    <property type="protein sequence ID" value="MBW47615.1"/>
    <property type="molecule type" value="Transcribed_RNA"/>
</dbReference>
<feature type="region of interest" description="Disordered" evidence="1">
    <location>
        <begin position="50"/>
        <end position="74"/>
    </location>
</feature>
<reference evidence="2" key="1">
    <citation type="submission" date="2018-01" db="EMBL/GenBank/DDBJ databases">
        <title>An insight into the sialome of Amazonian anophelines.</title>
        <authorList>
            <person name="Ribeiro J.M."/>
            <person name="Scarpassa V."/>
            <person name="Calvo E."/>
        </authorList>
    </citation>
    <scope>NUCLEOTIDE SEQUENCE</scope>
    <source>
        <tissue evidence="2">Salivary glands</tissue>
    </source>
</reference>
<sequence length="74" mass="8602">MLPSEATWIVALLVFCLGRREFWGMHRILQNHNERASEIERKHYLLLTGTRTHGTAHTDNSRTHARTDDSTENT</sequence>
<evidence type="ECO:0000313" key="2">
    <source>
        <dbReference type="EMBL" id="MBW47615.1"/>
    </source>
</evidence>